<dbReference type="SUPFAM" id="SSF48452">
    <property type="entry name" value="TPR-like"/>
    <property type="match status" value="1"/>
</dbReference>
<evidence type="ECO:0000313" key="1">
    <source>
        <dbReference type="EMBL" id="SVE27207.1"/>
    </source>
</evidence>
<dbReference type="Gene3D" id="1.25.40.10">
    <property type="entry name" value="Tetratricopeptide repeat domain"/>
    <property type="match status" value="1"/>
</dbReference>
<name>A0A383C477_9ZZZZ</name>
<dbReference type="PROSITE" id="PS50005">
    <property type="entry name" value="TPR"/>
    <property type="match status" value="1"/>
</dbReference>
<protein>
    <submittedName>
        <fullName evidence="1">Uncharacterized protein</fullName>
    </submittedName>
</protein>
<proteinExistence type="predicted"/>
<sequence>MGAISLENLDFEIARHHHERAHELCPSDTYIMGKYAAVLVYLGEPEKALETVQKAMRINPFYPDDLFEDEGRCHFWLGDDERVVESFRKIKSPNMASPFYLAMALHKTGDLKKFC</sequence>
<dbReference type="EMBL" id="UINC01205843">
    <property type="protein sequence ID" value="SVE27207.1"/>
    <property type="molecule type" value="Genomic_DNA"/>
</dbReference>
<reference evidence="1" key="1">
    <citation type="submission" date="2018-05" db="EMBL/GenBank/DDBJ databases">
        <authorList>
            <person name="Lanie J.A."/>
            <person name="Ng W.-L."/>
            <person name="Kazmierczak K.M."/>
            <person name="Andrzejewski T.M."/>
            <person name="Davidsen T.M."/>
            <person name="Wayne K.J."/>
            <person name="Tettelin H."/>
            <person name="Glass J.I."/>
            <person name="Rusch D."/>
            <person name="Podicherti R."/>
            <person name="Tsui H.-C.T."/>
            <person name="Winkler M.E."/>
        </authorList>
    </citation>
    <scope>NUCLEOTIDE SEQUENCE</scope>
</reference>
<gene>
    <name evidence="1" type="ORF">METZ01_LOCUS480061</name>
</gene>
<dbReference type="InterPro" id="IPR011990">
    <property type="entry name" value="TPR-like_helical_dom_sf"/>
</dbReference>
<accession>A0A383C477</accession>
<organism evidence="1">
    <name type="scientific">marine metagenome</name>
    <dbReference type="NCBI Taxonomy" id="408172"/>
    <lineage>
        <taxon>unclassified sequences</taxon>
        <taxon>metagenomes</taxon>
        <taxon>ecological metagenomes</taxon>
    </lineage>
</organism>
<dbReference type="InterPro" id="IPR019734">
    <property type="entry name" value="TPR_rpt"/>
</dbReference>
<dbReference type="AlphaFoldDB" id="A0A383C477"/>